<evidence type="ECO:0000313" key="2">
    <source>
        <dbReference type="EMBL" id="RHN38583.1"/>
    </source>
</evidence>
<sequence>MVQTPNSQPSELTTPLIPQAQPQEDGLTNDGLIPQIFSSVPALSDAASYLSQTTSYLAGCFSDYSGKLCDFSSYFSRVYFE</sequence>
<comment type="caution">
    <text evidence="2">The sequence shown here is derived from an EMBL/GenBank/DDBJ whole genome shotgun (WGS) entry which is preliminary data.</text>
</comment>
<dbReference type="EMBL" id="PSQE01000008">
    <property type="protein sequence ID" value="RHN38583.1"/>
    <property type="molecule type" value="Genomic_DNA"/>
</dbReference>
<dbReference type="Proteomes" id="UP000265566">
    <property type="component" value="Chromosome 8"/>
</dbReference>
<reference evidence="3" key="1">
    <citation type="journal article" date="2018" name="Nat. Plants">
        <title>Whole-genome landscape of Medicago truncatula symbiotic genes.</title>
        <authorList>
            <person name="Pecrix Y."/>
            <person name="Staton S.E."/>
            <person name="Sallet E."/>
            <person name="Lelandais-Briere C."/>
            <person name="Moreau S."/>
            <person name="Carrere S."/>
            <person name="Blein T."/>
            <person name="Jardinaud M.F."/>
            <person name="Latrasse D."/>
            <person name="Zouine M."/>
            <person name="Zahm M."/>
            <person name="Kreplak J."/>
            <person name="Mayjonade B."/>
            <person name="Satge C."/>
            <person name="Perez M."/>
            <person name="Cauet S."/>
            <person name="Marande W."/>
            <person name="Chantry-Darmon C."/>
            <person name="Lopez-Roques C."/>
            <person name="Bouchez O."/>
            <person name="Berard A."/>
            <person name="Debelle F."/>
            <person name="Munos S."/>
            <person name="Bendahmane A."/>
            <person name="Berges H."/>
            <person name="Niebel A."/>
            <person name="Buitink J."/>
            <person name="Frugier F."/>
            <person name="Benhamed M."/>
            <person name="Crespi M."/>
            <person name="Gouzy J."/>
            <person name="Gamas P."/>
        </authorList>
    </citation>
    <scope>NUCLEOTIDE SEQUENCE [LARGE SCALE GENOMIC DNA]</scope>
    <source>
        <strain evidence="3">cv. Jemalong A17</strain>
    </source>
</reference>
<name>A0A396GCK9_MEDTR</name>
<feature type="compositionally biased region" description="Polar residues" evidence="1">
    <location>
        <begin position="1"/>
        <end position="13"/>
    </location>
</feature>
<gene>
    <name evidence="2" type="ORF">MtrunA17_Chr8g0334781</name>
</gene>
<proteinExistence type="predicted"/>
<dbReference type="AlphaFoldDB" id="A0A396GCK9"/>
<dbReference type="Gramene" id="rna44538">
    <property type="protein sequence ID" value="RHN38583.1"/>
    <property type="gene ID" value="gene44538"/>
</dbReference>
<evidence type="ECO:0000256" key="1">
    <source>
        <dbReference type="SAM" id="MobiDB-lite"/>
    </source>
</evidence>
<evidence type="ECO:0000313" key="3">
    <source>
        <dbReference type="Proteomes" id="UP000265566"/>
    </source>
</evidence>
<feature type="region of interest" description="Disordered" evidence="1">
    <location>
        <begin position="1"/>
        <end position="29"/>
    </location>
</feature>
<accession>A0A396GCK9</accession>
<organism evidence="2 3">
    <name type="scientific">Medicago truncatula</name>
    <name type="common">Barrel medic</name>
    <name type="synonym">Medicago tribuloides</name>
    <dbReference type="NCBI Taxonomy" id="3880"/>
    <lineage>
        <taxon>Eukaryota</taxon>
        <taxon>Viridiplantae</taxon>
        <taxon>Streptophyta</taxon>
        <taxon>Embryophyta</taxon>
        <taxon>Tracheophyta</taxon>
        <taxon>Spermatophyta</taxon>
        <taxon>Magnoliopsida</taxon>
        <taxon>eudicotyledons</taxon>
        <taxon>Gunneridae</taxon>
        <taxon>Pentapetalae</taxon>
        <taxon>rosids</taxon>
        <taxon>fabids</taxon>
        <taxon>Fabales</taxon>
        <taxon>Fabaceae</taxon>
        <taxon>Papilionoideae</taxon>
        <taxon>50 kb inversion clade</taxon>
        <taxon>NPAAA clade</taxon>
        <taxon>Hologalegina</taxon>
        <taxon>IRL clade</taxon>
        <taxon>Trifolieae</taxon>
        <taxon>Medicago</taxon>
    </lineage>
</organism>
<protein>
    <submittedName>
        <fullName evidence="2">Uncharacterized protein</fullName>
    </submittedName>
</protein>